<dbReference type="Gene3D" id="3.30.420.40">
    <property type="match status" value="2"/>
</dbReference>
<proteinExistence type="predicted"/>
<gene>
    <name evidence="5" type="ORF">Phou_091620</name>
</gene>
<dbReference type="RefSeq" id="WP_173069798.1">
    <property type="nucleotide sequence ID" value="NZ_BAABGO010000063.1"/>
</dbReference>
<reference evidence="5 6" key="2">
    <citation type="submission" date="2020-03" db="EMBL/GenBank/DDBJ databases">
        <authorList>
            <person name="Ichikawa N."/>
            <person name="Kimura A."/>
            <person name="Kitahashi Y."/>
            <person name="Uohara A."/>
        </authorList>
    </citation>
    <scope>NUCLEOTIDE SEQUENCE [LARGE SCALE GENOMIC DNA]</scope>
    <source>
        <strain evidence="5 6">NBRC 108639</strain>
    </source>
</reference>
<dbReference type="Proteomes" id="UP000482800">
    <property type="component" value="Unassembled WGS sequence"/>
</dbReference>
<evidence type="ECO:0000313" key="5">
    <source>
        <dbReference type="EMBL" id="GFJ84982.1"/>
    </source>
</evidence>
<dbReference type="PANTHER" id="PTHR42749:SF1">
    <property type="entry name" value="CELL SHAPE-DETERMINING PROTEIN MREB"/>
    <property type="match status" value="1"/>
</dbReference>
<evidence type="ECO:0008006" key="7">
    <source>
        <dbReference type="Google" id="ProtNLM"/>
    </source>
</evidence>
<feature type="transmembrane region" description="Helical" evidence="4">
    <location>
        <begin position="313"/>
        <end position="332"/>
    </location>
</feature>
<organism evidence="5 6">
    <name type="scientific">Phytohabitans houttuyneae</name>
    <dbReference type="NCBI Taxonomy" id="1076126"/>
    <lineage>
        <taxon>Bacteria</taxon>
        <taxon>Bacillati</taxon>
        <taxon>Actinomycetota</taxon>
        <taxon>Actinomycetes</taxon>
        <taxon>Micromonosporales</taxon>
        <taxon>Micromonosporaceae</taxon>
    </lineage>
</organism>
<protein>
    <recommendedName>
        <fullName evidence="7">Hsp70 family protein</fullName>
    </recommendedName>
</protein>
<keyword evidence="1" id="KW-0547">Nucleotide-binding</keyword>
<comment type="caution">
    <text evidence="5">The sequence shown here is derived from an EMBL/GenBank/DDBJ whole genome shotgun (WGS) entry which is preliminary data.</text>
</comment>
<dbReference type="SUPFAM" id="SSF53067">
    <property type="entry name" value="Actin-like ATPase domain"/>
    <property type="match status" value="2"/>
</dbReference>
<reference evidence="5 6" key="1">
    <citation type="submission" date="2020-03" db="EMBL/GenBank/DDBJ databases">
        <title>Whole genome shotgun sequence of Phytohabitans houttuyneae NBRC 108639.</title>
        <authorList>
            <person name="Komaki H."/>
            <person name="Tamura T."/>
        </authorList>
    </citation>
    <scope>NUCLEOTIDE SEQUENCE [LARGE SCALE GENOMIC DNA]</scope>
    <source>
        <strain evidence="5 6">NBRC 108639</strain>
    </source>
</reference>
<keyword evidence="4" id="KW-1133">Transmembrane helix</keyword>
<feature type="transmembrane region" description="Helical" evidence="4">
    <location>
        <begin position="455"/>
        <end position="474"/>
    </location>
</feature>
<keyword evidence="3" id="KW-0143">Chaperone</keyword>
<evidence type="ECO:0000313" key="6">
    <source>
        <dbReference type="Proteomes" id="UP000482800"/>
    </source>
</evidence>
<evidence type="ECO:0000256" key="2">
    <source>
        <dbReference type="ARBA" id="ARBA00022840"/>
    </source>
</evidence>
<evidence type="ECO:0000256" key="1">
    <source>
        <dbReference type="ARBA" id="ARBA00022741"/>
    </source>
</evidence>
<name>A0A6V8KIE8_9ACTN</name>
<dbReference type="EMBL" id="BLPF01000004">
    <property type="protein sequence ID" value="GFJ84982.1"/>
    <property type="molecule type" value="Genomic_DNA"/>
</dbReference>
<dbReference type="AlphaFoldDB" id="A0A6V8KIE8"/>
<feature type="transmembrane region" description="Helical" evidence="4">
    <location>
        <begin position="387"/>
        <end position="407"/>
    </location>
</feature>
<accession>A0A6V8KIE8</accession>
<feature type="transmembrane region" description="Helical" evidence="4">
    <location>
        <begin position="419"/>
        <end position="443"/>
    </location>
</feature>
<feature type="transmembrane region" description="Helical" evidence="4">
    <location>
        <begin position="352"/>
        <end position="375"/>
    </location>
</feature>
<dbReference type="InterPro" id="IPR043129">
    <property type="entry name" value="ATPase_NBD"/>
</dbReference>
<evidence type="ECO:0000256" key="4">
    <source>
        <dbReference type="SAM" id="Phobius"/>
    </source>
</evidence>
<keyword evidence="2" id="KW-0067">ATP-binding</keyword>
<dbReference type="Pfam" id="PF00012">
    <property type="entry name" value="HSP70"/>
    <property type="match status" value="1"/>
</dbReference>
<keyword evidence="4" id="KW-0472">Membrane</keyword>
<sequence length="529" mass="55160">MRYGELRLTVDCGSVTTVAVLAWDDGWLPLQWGGWPWLSSAVHVSADGRITAGEGAWLAAQSTPDGLVPGPVHGGGEDRLLVSGVQISSAELVAAILRLVVDEANRVAGGPVRDVRLVVPAGWGPRRSTRLRHAARLAGLEDVTLVPAPVAVGQHLLASEVRLPVGSYLAVCDLGGGVEASVLRRGPTGFEILSTLADEHGGGSRIDELLVAHLDGHRPDPQALGGGRWPVVAAVRAAKEAASIHPTVTVGSPPVVWTAGQVQAVARPVLERAARLVVEAVAAADLAPDRLAGVFMVGGGASMPLAGRVIGEAALLMVVACLSAATMIASVLPMPTHPRTPAGSDASQLAGGLLVAAGLGAAVAGVYAVGPSLIFGAPVEPFLRWTLLPIVPLVATVVAVAALVARWGRRPAQGWHSWLGFPVIATIPVAVGMLLVDHVNAYYGDHMLPNLVERFGGLLVGVGIAWTMVRPWLWRLVLAGPVGAVTAALTDYRTIGVLAAAYIAAVTLWWLQRVWQLWQRPPQRWLPGT</sequence>
<dbReference type="GO" id="GO:0140662">
    <property type="term" value="F:ATP-dependent protein folding chaperone"/>
    <property type="evidence" value="ECO:0007669"/>
    <property type="project" value="InterPro"/>
</dbReference>
<dbReference type="InterPro" id="IPR013126">
    <property type="entry name" value="Hsp_70_fam"/>
</dbReference>
<dbReference type="GO" id="GO:0005524">
    <property type="term" value="F:ATP binding"/>
    <property type="evidence" value="ECO:0007669"/>
    <property type="project" value="UniProtKB-KW"/>
</dbReference>
<keyword evidence="4" id="KW-0812">Transmembrane</keyword>
<evidence type="ECO:0000256" key="3">
    <source>
        <dbReference type="ARBA" id="ARBA00023186"/>
    </source>
</evidence>
<feature type="transmembrane region" description="Helical" evidence="4">
    <location>
        <begin position="494"/>
        <end position="511"/>
    </location>
</feature>
<dbReference type="Gene3D" id="3.90.640.10">
    <property type="entry name" value="Actin, Chain A, domain 4"/>
    <property type="match status" value="1"/>
</dbReference>
<keyword evidence="6" id="KW-1185">Reference proteome</keyword>
<dbReference type="PANTHER" id="PTHR42749">
    <property type="entry name" value="CELL SHAPE-DETERMINING PROTEIN MREB"/>
    <property type="match status" value="1"/>
</dbReference>